<dbReference type="AlphaFoldDB" id="A0A4T0M1G2"/>
<evidence type="ECO:0000256" key="5">
    <source>
        <dbReference type="ARBA" id="ARBA00022946"/>
    </source>
</evidence>
<dbReference type="GO" id="GO:0005743">
    <property type="term" value="C:mitochondrial inner membrane"/>
    <property type="evidence" value="ECO:0007669"/>
    <property type="project" value="UniProtKB-SubCell"/>
</dbReference>
<evidence type="ECO:0000313" key="12">
    <source>
        <dbReference type="Proteomes" id="UP000310708"/>
    </source>
</evidence>
<dbReference type="EMBL" id="SPRX01000024">
    <property type="protein sequence ID" value="TIC65336.1"/>
    <property type="molecule type" value="Genomic_DNA"/>
</dbReference>
<feature type="region of interest" description="Disordered" evidence="10">
    <location>
        <begin position="24"/>
        <end position="52"/>
    </location>
</feature>
<evidence type="ECO:0000256" key="2">
    <source>
        <dbReference type="ARBA" id="ARBA00022448"/>
    </source>
</evidence>
<dbReference type="GO" id="GO:0022900">
    <property type="term" value="P:electron transport chain"/>
    <property type="evidence" value="ECO:0007669"/>
    <property type="project" value="InterPro"/>
</dbReference>
<evidence type="ECO:0000256" key="4">
    <source>
        <dbReference type="ARBA" id="ARBA00022792"/>
    </source>
</evidence>
<gene>
    <name evidence="11" type="ORF">E3Q01_02183</name>
</gene>
<protein>
    <recommendedName>
        <fullName evidence="9">NADH dehydrogenase [ubiquinone] iron-sulfur protein 4, mitochondrial</fullName>
    </recommendedName>
</protein>
<keyword evidence="8 9" id="KW-0472">Membrane</keyword>
<name>A0A4T0M1G2_9BASI</name>
<keyword evidence="7 9" id="KW-0496">Mitochondrion</keyword>
<feature type="compositionally biased region" description="Basic and acidic residues" evidence="10">
    <location>
        <begin position="32"/>
        <end position="43"/>
    </location>
</feature>
<evidence type="ECO:0000256" key="9">
    <source>
        <dbReference type="RuleBase" id="RU367010"/>
    </source>
</evidence>
<evidence type="ECO:0000313" key="11">
    <source>
        <dbReference type="EMBL" id="TIC65336.1"/>
    </source>
</evidence>
<keyword evidence="6 9" id="KW-0249">Electron transport</keyword>
<keyword evidence="4 9" id="KW-0999">Mitochondrion inner membrane</keyword>
<organism evidence="11 12">
    <name type="scientific">Wallemia mellicola</name>
    <dbReference type="NCBI Taxonomy" id="1708541"/>
    <lineage>
        <taxon>Eukaryota</taxon>
        <taxon>Fungi</taxon>
        <taxon>Dikarya</taxon>
        <taxon>Basidiomycota</taxon>
        <taxon>Wallemiomycotina</taxon>
        <taxon>Wallemiomycetes</taxon>
        <taxon>Wallemiales</taxon>
        <taxon>Wallemiaceae</taxon>
        <taxon>Wallemia</taxon>
    </lineage>
</organism>
<accession>A0A4T0M1G2</accession>
<evidence type="ECO:0000256" key="3">
    <source>
        <dbReference type="ARBA" id="ARBA00022660"/>
    </source>
</evidence>
<dbReference type="FunFam" id="3.30.160.190:FF:000001">
    <property type="entry name" value="NADH-ubiquinone oxidoreductase 21 kDa subunit mitochondrial"/>
    <property type="match status" value="1"/>
</dbReference>
<proteinExistence type="inferred from homology"/>
<dbReference type="Proteomes" id="UP000310708">
    <property type="component" value="Unassembled WGS sequence"/>
</dbReference>
<dbReference type="Pfam" id="PF04800">
    <property type="entry name" value="NDUS4"/>
    <property type="match status" value="1"/>
</dbReference>
<dbReference type="PANTHER" id="PTHR12219">
    <property type="entry name" value="NADH-UBIQUINONE OXIDOREDUCTASE"/>
    <property type="match status" value="1"/>
</dbReference>
<keyword evidence="2 9" id="KW-0813">Transport</keyword>
<keyword evidence="5 9" id="KW-0809">Transit peptide</keyword>
<reference evidence="11 12" key="1">
    <citation type="submission" date="2019-03" db="EMBL/GenBank/DDBJ databases">
        <title>Sequencing 25 genomes of Wallemia mellicola.</title>
        <authorList>
            <person name="Gostincar C."/>
        </authorList>
    </citation>
    <scope>NUCLEOTIDE SEQUENCE [LARGE SCALE GENOMIC DNA]</scope>
    <source>
        <strain evidence="11 12">EXF-757</strain>
    </source>
</reference>
<comment type="function">
    <text evidence="9">Accessory subunit of the mitochondrial membrane respiratory chain NADH dehydrogenase (Complex I), that is believed not to be involved in catalysis. Complex I functions in the transfer of electrons from NADH to the respiratory chain. The immediate electron acceptor for the enzyme is believed to be ubiquinone.</text>
</comment>
<evidence type="ECO:0000256" key="1">
    <source>
        <dbReference type="ARBA" id="ARBA00005882"/>
    </source>
</evidence>
<dbReference type="InterPro" id="IPR038532">
    <property type="entry name" value="NDUFS4-like_sf"/>
</dbReference>
<dbReference type="Gene3D" id="3.30.160.190">
    <property type="entry name" value="atu1810 like domain"/>
    <property type="match status" value="1"/>
</dbReference>
<comment type="similarity">
    <text evidence="1 9">Belongs to the complex I NDUFS4 subunit family.</text>
</comment>
<comment type="caution">
    <text evidence="11">The sequence shown here is derived from an EMBL/GenBank/DDBJ whole genome shotgun (WGS) entry which is preliminary data.</text>
</comment>
<sequence length="192" mass="21964">MISRVLLRGRSAASYPSITRAYSTKNTVPQKTTHDENIKEHKASGLTTPHPPKDVLTAEVISGAPETLQRRQVRIYKPTKNTMQSGTYNTHQWRVDFDILQGGGRWEHPLMGWSSSADYMQGTHVKFQSKEAAIHFCEKQGWDYFVSKPRSPKFKTKQYAANYYHCEYDLPHLITELIRTTAAGKVRLAHTK</sequence>
<dbReference type="InterPro" id="IPR006885">
    <property type="entry name" value="NADH_UbQ_FeS_4_mit-like"/>
</dbReference>
<evidence type="ECO:0000256" key="8">
    <source>
        <dbReference type="ARBA" id="ARBA00023136"/>
    </source>
</evidence>
<keyword evidence="3 9" id="KW-0679">Respiratory chain</keyword>
<dbReference type="PANTHER" id="PTHR12219:SF8">
    <property type="entry name" value="NADH DEHYDROGENASE [UBIQUINONE] IRON-SULFUR PROTEIN 4, MITOCHONDRIAL"/>
    <property type="match status" value="1"/>
</dbReference>
<comment type="subcellular location">
    <subcellularLocation>
        <location evidence="9">Mitochondrion inner membrane</location>
        <topology evidence="9">Peripheral membrane protein</topology>
        <orientation evidence="9">Matrix side</orientation>
    </subcellularLocation>
</comment>
<evidence type="ECO:0000256" key="6">
    <source>
        <dbReference type="ARBA" id="ARBA00022982"/>
    </source>
</evidence>
<evidence type="ECO:0000256" key="10">
    <source>
        <dbReference type="SAM" id="MobiDB-lite"/>
    </source>
</evidence>
<evidence type="ECO:0000256" key="7">
    <source>
        <dbReference type="ARBA" id="ARBA00023128"/>
    </source>
</evidence>